<evidence type="ECO:0000313" key="1">
    <source>
        <dbReference type="EMBL" id="OOC56447.1"/>
    </source>
</evidence>
<gene>
    <name evidence="1" type="ORF">NOSIN_23605</name>
</gene>
<reference evidence="2" key="1">
    <citation type="submission" date="2016-08" db="EMBL/GenBank/DDBJ databases">
        <authorList>
            <person name="Tokovenko B."/>
            <person name="Kalinowski J."/>
        </authorList>
    </citation>
    <scope>NUCLEOTIDE SEQUENCE [LARGE SCALE GENOMIC DNA]</scope>
    <source>
        <strain evidence="2">UTMC102</strain>
    </source>
</reference>
<comment type="caution">
    <text evidence="1">The sequence shown here is derived from an EMBL/GenBank/DDBJ whole genome shotgun (WGS) entry which is preliminary data.</text>
</comment>
<protein>
    <submittedName>
        <fullName evidence="1">Uncharacterized protein</fullName>
    </submittedName>
</protein>
<proteinExistence type="predicted"/>
<dbReference type="EMBL" id="MCOK01000001">
    <property type="protein sequence ID" value="OOC56447.1"/>
    <property type="molecule type" value="Genomic_DNA"/>
</dbReference>
<dbReference type="OrthoDB" id="7062541at2"/>
<dbReference type="STRING" id="501010.NOSIN_23605"/>
<sequence>MRHSARSPSPEDITRSARQGNTELTRALSAYLGTELTPREFMLADGTRVGVDGADGDRPTVLAQFSPLHGPLKSAQRNKVIADAFKLVWLRDRHFPDARALLVLGEPLAKLFGRGAWLPAAFAAHGITVVVADDQHRIRALDIST</sequence>
<dbReference type="Proteomes" id="UP000189004">
    <property type="component" value="Unassembled WGS sequence"/>
</dbReference>
<evidence type="ECO:0000313" key="2">
    <source>
        <dbReference type="Proteomes" id="UP000189004"/>
    </source>
</evidence>
<dbReference type="AlphaFoldDB" id="A0A1V3C6P8"/>
<name>A0A1V3C6P8_9ACTN</name>
<accession>A0A1V3C6P8</accession>
<keyword evidence="2" id="KW-1185">Reference proteome</keyword>
<organism evidence="1 2">
    <name type="scientific">Nocardiopsis sinuspersici</name>
    <dbReference type="NCBI Taxonomy" id="501010"/>
    <lineage>
        <taxon>Bacteria</taxon>
        <taxon>Bacillati</taxon>
        <taxon>Actinomycetota</taxon>
        <taxon>Actinomycetes</taxon>
        <taxon>Streptosporangiales</taxon>
        <taxon>Nocardiopsidaceae</taxon>
        <taxon>Nocardiopsis</taxon>
    </lineage>
</organism>